<organism evidence="2 3">
    <name type="scientific">Paenibacillus sediminis</name>
    <dbReference type="NCBI Taxonomy" id="664909"/>
    <lineage>
        <taxon>Bacteria</taxon>
        <taxon>Bacillati</taxon>
        <taxon>Bacillota</taxon>
        <taxon>Bacilli</taxon>
        <taxon>Bacillales</taxon>
        <taxon>Paenibacillaceae</taxon>
        <taxon>Paenibacillus</taxon>
    </lineage>
</organism>
<protein>
    <submittedName>
        <fullName evidence="2">EAL domain-containing protein (Putative c-di-GMP-specific phosphodiesterase class I)</fullName>
    </submittedName>
</protein>
<dbReference type="InterPro" id="IPR035919">
    <property type="entry name" value="EAL_sf"/>
</dbReference>
<keyword evidence="3" id="KW-1185">Reference proteome</keyword>
<feature type="domain" description="EAL" evidence="1">
    <location>
        <begin position="8"/>
        <end position="261"/>
    </location>
</feature>
<dbReference type="InterPro" id="IPR050706">
    <property type="entry name" value="Cyclic-di-GMP_PDE-like"/>
</dbReference>
<dbReference type="PROSITE" id="PS50883">
    <property type="entry name" value="EAL"/>
    <property type="match status" value="1"/>
</dbReference>
<dbReference type="EMBL" id="JAGGKP010000002">
    <property type="protein sequence ID" value="MBP1936788.1"/>
    <property type="molecule type" value="Genomic_DNA"/>
</dbReference>
<evidence type="ECO:0000313" key="3">
    <source>
        <dbReference type="Proteomes" id="UP001519273"/>
    </source>
</evidence>
<dbReference type="RefSeq" id="WP_209847970.1">
    <property type="nucleotide sequence ID" value="NZ_CBCRVE010000003.1"/>
</dbReference>
<evidence type="ECO:0000313" key="2">
    <source>
        <dbReference type="EMBL" id="MBP1936788.1"/>
    </source>
</evidence>
<dbReference type="Gene3D" id="3.20.20.450">
    <property type="entry name" value="EAL domain"/>
    <property type="match status" value="1"/>
</dbReference>
<sequence length="263" mass="29862">MDESPSRKKILERDLYSALKQNELVLHYQPQINTKNNKMIGVEALLRWSHPKFGTIMPGEFISIAEETGLILPINEWVLRTACRQVKTWHRLGFLLKVGVNLSPSQFDQDDLVPMVADILKETDLEPYHLDLEITESVALNDMNVVIDKLKQFKQLGVKISVDDFGTGYSSLSYLTKFPIDTLKIAREFVDNIGQKKADEVVIRSIVTIAQNLSLSVIAEGVETKNQLLFLQSVNCYTMQGYLFGKPMSTETIDTLLKVRNEL</sequence>
<dbReference type="PANTHER" id="PTHR33121">
    <property type="entry name" value="CYCLIC DI-GMP PHOSPHODIESTERASE PDEF"/>
    <property type="match status" value="1"/>
</dbReference>
<dbReference type="SUPFAM" id="SSF141868">
    <property type="entry name" value="EAL domain-like"/>
    <property type="match status" value="1"/>
</dbReference>
<name>A0ABS4H2Q0_9BACL</name>
<dbReference type="Proteomes" id="UP001519273">
    <property type="component" value="Unassembled WGS sequence"/>
</dbReference>
<gene>
    <name evidence="2" type="ORF">J2Z20_001669</name>
</gene>
<proteinExistence type="predicted"/>
<accession>A0ABS4H2Q0</accession>
<reference evidence="2 3" key="1">
    <citation type="submission" date="2021-03" db="EMBL/GenBank/DDBJ databases">
        <title>Genomic Encyclopedia of Type Strains, Phase IV (KMG-IV): sequencing the most valuable type-strain genomes for metagenomic binning, comparative biology and taxonomic classification.</title>
        <authorList>
            <person name="Goeker M."/>
        </authorList>
    </citation>
    <scope>NUCLEOTIDE SEQUENCE [LARGE SCALE GENOMIC DNA]</scope>
    <source>
        <strain evidence="2 3">DSM 23491</strain>
    </source>
</reference>
<dbReference type="PANTHER" id="PTHR33121:SF70">
    <property type="entry name" value="SIGNALING PROTEIN YKOW"/>
    <property type="match status" value="1"/>
</dbReference>
<dbReference type="Pfam" id="PF00563">
    <property type="entry name" value="EAL"/>
    <property type="match status" value="1"/>
</dbReference>
<dbReference type="InterPro" id="IPR001633">
    <property type="entry name" value="EAL_dom"/>
</dbReference>
<dbReference type="CDD" id="cd01948">
    <property type="entry name" value="EAL"/>
    <property type="match status" value="1"/>
</dbReference>
<dbReference type="SMART" id="SM00052">
    <property type="entry name" value="EAL"/>
    <property type="match status" value="1"/>
</dbReference>
<evidence type="ECO:0000259" key="1">
    <source>
        <dbReference type="PROSITE" id="PS50883"/>
    </source>
</evidence>
<comment type="caution">
    <text evidence="2">The sequence shown here is derived from an EMBL/GenBank/DDBJ whole genome shotgun (WGS) entry which is preliminary data.</text>
</comment>